<evidence type="ECO:0000256" key="5">
    <source>
        <dbReference type="ARBA" id="ARBA00047503"/>
    </source>
</evidence>
<evidence type="ECO:0000256" key="1">
    <source>
        <dbReference type="ARBA" id="ARBA00022676"/>
    </source>
</evidence>
<organism evidence="6 7">
    <name type="scientific">Massilia agilis</name>
    <dbReference type="NCBI Taxonomy" id="1811226"/>
    <lineage>
        <taxon>Bacteria</taxon>
        <taxon>Pseudomonadati</taxon>
        <taxon>Pseudomonadota</taxon>
        <taxon>Betaproteobacteria</taxon>
        <taxon>Burkholderiales</taxon>
        <taxon>Oxalobacteraceae</taxon>
        <taxon>Telluria group</taxon>
        <taxon>Massilia</taxon>
    </lineage>
</organism>
<protein>
    <recommendedName>
        <fullName evidence="4">lipopolysaccharide heptosyltransferase II</fullName>
        <ecNumber evidence="4">2.4.99.24</ecNumber>
    </recommendedName>
</protein>
<dbReference type="RefSeq" id="WP_258820959.1">
    <property type="nucleotide sequence ID" value="NZ_JANUHB010000001.1"/>
</dbReference>
<dbReference type="InterPro" id="IPR002201">
    <property type="entry name" value="Glyco_trans_9"/>
</dbReference>
<keyword evidence="1" id="KW-0328">Glycosyltransferase</keyword>
<keyword evidence="7" id="KW-1185">Reference proteome</keyword>
<dbReference type="Gene3D" id="3.40.50.2000">
    <property type="entry name" value="Glycogen Phosphorylase B"/>
    <property type="match status" value="2"/>
</dbReference>
<comment type="catalytic activity">
    <reaction evidence="5">
        <text>an L-alpha-D-Hep-(1-&gt;5)-[alpha-Kdo-(2-&gt;4)]-alpha-Kdo-(2-&gt;6)-lipid A + ADP-L-glycero-beta-D-manno-heptose = an L-alpha-D-Hep-(1-&gt;3)-L-alpha-D-Hep-(1-&gt;5)-[alpha-Kdo-(2-&gt;4)]-alpha-Kdo-(2-&gt;6)-lipid A + ADP + H(+)</text>
        <dbReference type="Rhea" id="RHEA:74071"/>
        <dbReference type="ChEBI" id="CHEBI:15378"/>
        <dbReference type="ChEBI" id="CHEBI:61506"/>
        <dbReference type="ChEBI" id="CHEBI:193068"/>
        <dbReference type="ChEBI" id="CHEBI:193069"/>
        <dbReference type="ChEBI" id="CHEBI:456216"/>
        <dbReference type="EC" id="2.4.99.24"/>
    </reaction>
</comment>
<evidence type="ECO:0000256" key="4">
    <source>
        <dbReference type="ARBA" id="ARBA00044042"/>
    </source>
</evidence>
<proteinExistence type="inferred from homology"/>
<dbReference type="PANTHER" id="PTHR30160:SF1">
    <property type="entry name" value="LIPOPOLYSACCHARIDE 1,2-N-ACETYLGLUCOSAMINETRANSFERASE-RELATED"/>
    <property type="match status" value="1"/>
</dbReference>
<dbReference type="SUPFAM" id="SSF53756">
    <property type="entry name" value="UDP-Glycosyltransferase/glycogen phosphorylase"/>
    <property type="match status" value="1"/>
</dbReference>
<comment type="similarity">
    <text evidence="3">Belongs to the glycosyltransferase 9 family.</text>
</comment>
<gene>
    <name evidence="6" type="primary">waaF</name>
    <name evidence="6" type="ORF">NX774_04515</name>
</gene>
<keyword evidence="2" id="KW-0808">Transferase</keyword>
<comment type="caution">
    <text evidence="6">The sequence shown here is derived from an EMBL/GenBank/DDBJ whole genome shotgun (WGS) entry which is preliminary data.</text>
</comment>
<dbReference type="Proteomes" id="UP001206126">
    <property type="component" value="Unassembled WGS sequence"/>
</dbReference>
<dbReference type="EMBL" id="JANUHB010000001">
    <property type="protein sequence ID" value="MCS0807182.1"/>
    <property type="molecule type" value="Genomic_DNA"/>
</dbReference>
<evidence type="ECO:0000256" key="3">
    <source>
        <dbReference type="ARBA" id="ARBA00043995"/>
    </source>
</evidence>
<accession>A0ABT2D7R1</accession>
<evidence type="ECO:0000313" key="7">
    <source>
        <dbReference type="Proteomes" id="UP001206126"/>
    </source>
</evidence>
<dbReference type="InterPro" id="IPR051199">
    <property type="entry name" value="LPS_LOS_Heptosyltrfase"/>
</dbReference>
<dbReference type="PANTHER" id="PTHR30160">
    <property type="entry name" value="TETRAACYLDISACCHARIDE 4'-KINASE-RELATED"/>
    <property type="match status" value="1"/>
</dbReference>
<evidence type="ECO:0000256" key="2">
    <source>
        <dbReference type="ARBA" id="ARBA00022679"/>
    </source>
</evidence>
<dbReference type="CDD" id="cd03789">
    <property type="entry name" value="GT9_LPS_heptosyltransferase"/>
    <property type="match status" value="1"/>
</dbReference>
<dbReference type="InterPro" id="IPR011910">
    <property type="entry name" value="RfaF"/>
</dbReference>
<dbReference type="NCBIfam" id="TIGR02195">
    <property type="entry name" value="heptsyl_trn_II"/>
    <property type="match status" value="1"/>
</dbReference>
<evidence type="ECO:0000313" key="6">
    <source>
        <dbReference type="EMBL" id="MCS0807182.1"/>
    </source>
</evidence>
<dbReference type="EC" id="2.4.99.24" evidence="4"/>
<dbReference type="Pfam" id="PF01075">
    <property type="entry name" value="Glyco_transf_9"/>
    <property type="match status" value="1"/>
</dbReference>
<reference evidence="6 7" key="1">
    <citation type="submission" date="2022-08" db="EMBL/GenBank/DDBJ databases">
        <title>Reclassification of Massilia species as members of the genera Telluria, Duganella, Pseudoduganella, Mokoshia gen. nov. and Zemynaea gen. nov. using orthogonal and non-orthogonal genome-based approaches.</title>
        <authorList>
            <person name="Bowman J.P."/>
        </authorList>
    </citation>
    <scope>NUCLEOTIDE SEQUENCE [LARGE SCALE GENOMIC DNA]</scope>
    <source>
        <strain evidence="6 7">JCM 31605</strain>
    </source>
</reference>
<sequence length="354" mass="39284">MSADWDNARRILCVRLDSLGDVLMCTPAIRALRERRRSRAITLLTSPTAAPAAPFVPELEGVITYEAPWMKTSQAHDPQADLDFAAALAEQRFDAAVIFNSYSQSPLPAALLCYLARIPLRLAYCHENPYQLLTHWLPDPEPDKVIRHEVRRQLDLVAHVRCKPSSTRMSFTVREPDLDTVRAHLDRLGVGPEQRWILLHPGASAASRRYPPEQWAQAIRELDERIKLPMVLTGGPHEQPLVDEIREQCGVAVHSLAGLLSLGELGAALKLATVVVCNNTGPAHIAAAVGTPLVDLYAMTNPQHTPWQVRNRLLYHDVPCRFCMKSVCPQGHNECLSKIAPAQVVEAVCSLLEP</sequence>
<name>A0ABT2D7R1_9BURK</name>